<feature type="region of interest" description="Disordered" evidence="3">
    <location>
        <begin position="257"/>
        <end position="278"/>
    </location>
</feature>
<keyword evidence="2" id="KW-0175">Coiled coil</keyword>
<evidence type="ECO:0000256" key="4">
    <source>
        <dbReference type="SAM" id="SignalP"/>
    </source>
</evidence>
<accession>A0A2T5P9S6</accession>
<organism evidence="5 6">
    <name type="scientific">Pseudomonas mangrovi</name>
    <dbReference type="NCBI Taxonomy" id="2161748"/>
    <lineage>
        <taxon>Bacteria</taxon>
        <taxon>Pseudomonadati</taxon>
        <taxon>Pseudomonadota</taxon>
        <taxon>Gammaproteobacteria</taxon>
        <taxon>Pseudomonadales</taxon>
        <taxon>Pseudomonadaceae</taxon>
        <taxon>Pseudomonas</taxon>
    </lineage>
</organism>
<evidence type="ECO:0000313" key="5">
    <source>
        <dbReference type="EMBL" id="PTU74441.1"/>
    </source>
</evidence>
<evidence type="ECO:0000256" key="2">
    <source>
        <dbReference type="SAM" id="Coils"/>
    </source>
</evidence>
<evidence type="ECO:0000256" key="1">
    <source>
        <dbReference type="PROSITE-ProRule" id="PRU00339"/>
    </source>
</evidence>
<dbReference type="OrthoDB" id="7042084at2"/>
<dbReference type="PROSITE" id="PS50005">
    <property type="entry name" value="TPR"/>
    <property type="match status" value="1"/>
</dbReference>
<dbReference type="EMBL" id="QASN01000017">
    <property type="protein sequence ID" value="PTU74441.1"/>
    <property type="molecule type" value="Genomic_DNA"/>
</dbReference>
<comment type="caution">
    <text evidence="5">The sequence shown here is derived from an EMBL/GenBank/DDBJ whole genome shotgun (WGS) entry which is preliminary data.</text>
</comment>
<feature type="repeat" description="TPR" evidence="1">
    <location>
        <begin position="79"/>
        <end position="112"/>
    </location>
</feature>
<feature type="region of interest" description="Disordered" evidence="3">
    <location>
        <begin position="130"/>
        <end position="152"/>
    </location>
</feature>
<proteinExistence type="predicted"/>
<name>A0A2T5P9S6_9PSED</name>
<keyword evidence="4" id="KW-0732">Signal</keyword>
<protein>
    <submittedName>
        <fullName evidence="5">Uncharacterized protein</fullName>
    </submittedName>
</protein>
<dbReference type="PROSITE" id="PS51257">
    <property type="entry name" value="PROKAR_LIPOPROTEIN"/>
    <property type="match status" value="1"/>
</dbReference>
<dbReference type="Proteomes" id="UP000244064">
    <property type="component" value="Unassembled WGS sequence"/>
</dbReference>
<feature type="coiled-coil region" evidence="2">
    <location>
        <begin position="44"/>
        <end position="71"/>
    </location>
</feature>
<keyword evidence="6" id="KW-1185">Reference proteome</keyword>
<dbReference type="InterPro" id="IPR019734">
    <property type="entry name" value="TPR_rpt"/>
</dbReference>
<feature type="signal peptide" evidence="4">
    <location>
        <begin position="1"/>
        <end position="20"/>
    </location>
</feature>
<gene>
    <name evidence="5" type="ORF">DBO85_10130</name>
</gene>
<evidence type="ECO:0000313" key="6">
    <source>
        <dbReference type="Proteomes" id="UP000244064"/>
    </source>
</evidence>
<reference evidence="5 6" key="1">
    <citation type="submission" date="2018-04" db="EMBL/GenBank/DDBJ databases">
        <title>Pseudomonas sp. nov., isolated from mangrove soil.</title>
        <authorList>
            <person name="Chen C."/>
        </authorList>
    </citation>
    <scope>NUCLEOTIDE SEQUENCE [LARGE SCALE GENOMIC DNA]</scope>
    <source>
        <strain evidence="5 6">TC-11</strain>
    </source>
</reference>
<evidence type="ECO:0000256" key="3">
    <source>
        <dbReference type="SAM" id="MobiDB-lite"/>
    </source>
</evidence>
<dbReference type="AlphaFoldDB" id="A0A2T5P9S6"/>
<feature type="chain" id="PRO_5015753978" evidence="4">
    <location>
        <begin position="21"/>
        <end position="278"/>
    </location>
</feature>
<sequence>MMSFASRCLPVLVFSLLLSACQTAPVPYQAPVDESIATMRLLDQDLAAGRLDQAEERLNTLQQRNSTDTRLESYQRQLADAYMAQGTAALQGGNLDKATQSLAKARSLMPHAPALTSGLDDAIANARRRQIDRAERQRQQASAEEAERQEQLRQQQLLAARQAAGLQAEQAAATRTPVARQPQRAQLIDPRAASSVINLPMLDSQDNDALRNLMDYVARDVVAYNCSVRIEVRQAKDFPWVAALLSARVKRLDPGFSPSMIQSLKPDQPPRLVLTPAR</sequence>
<keyword evidence="1" id="KW-0802">TPR repeat</keyword>